<dbReference type="GO" id="GO:0003908">
    <property type="term" value="F:methylated-DNA-[protein]-cysteine S-methyltransferase activity"/>
    <property type="evidence" value="ECO:0007669"/>
    <property type="project" value="UniProtKB-EC"/>
</dbReference>
<dbReference type="PANTHER" id="PTHR42942">
    <property type="entry name" value="6-O-METHYLGUANINE DNA METHYLTRANSFERASE"/>
    <property type="match status" value="1"/>
</dbReference>
<dbReference type="CDD" id="cd06445">
    <property type="entry name" value="ATase"/>
    <property type="match status" value="1"/>
</dbReference>
<comment type="caution">
    <text evidence="8">The sequence shown here is derived from an EMBL/GenBank/DDBJ whole genome shotgun (WGS) entry which is preliminary data.</text>
</comment>
<reference evidence="8 9" key="1">
    <citation type="submission" date="2017-09" db="EMBL/GenBank/DDBJ databases">
        <title>Depth-based differentiation of microbial function through sediment-hosted aquifers and enrichment of novel symbionts in the deep terrestrial subsurface.</title>
        <authorList>
            <person name="Probst A.J."/>
            <person name="Ladd B."/>
            <person name="Jarett J.K."/>
            <person name="Geller-Mcgrath D.E."/>
            <person name="Sieber C.M."/>
            <person name="Emerson J.B."/>
            <person name="Anantharaman K."/>
            <person name="Thomas B.C."/>
            <person name="Malmstrom R."/>
            <person name="Stieglmeier M."/>
            <person name="Klingl A."/>
            <person name="Woyke T."/>
            <person name="Ryan C.M."/>
            <person name="Banfield J.F."/>
        </authorList>
    </citation>
    <scope>NUCLEOTIDE SEQUENCE [LARGE SCALE GENOMIC DNA]</scope>
    <source>
        <strain evidence="8">CG11_big_fil_rev_8_21_14_0_20_37_11</strain>
    </source>
</reference>
<keyword evidence="2 8" id="KW-0489">Methyltransferase</keyword>
<name>A0A2H0NFP7_9BACT</name>
<evidence type="ECO:0000256" key="4">
    <source>
        <dbReference type="ARBA" id="ARBA00022763"/>
    </source>
</evidence>
<evidence type="ECO:0000259" key="7">
    <source>
        <dbReference type="Pfam" id="PF01035"/>
    </source>
</evidence>
<dbReference type="InterPro" id="IPR001497">
    <property type="entry name" value="MethylDNA_cys_MeTrfase_AS"/>
</dbReference>
<protein>
    <submittedName>
        <fullName evidence="8">Cysteine methyltransferase</fullName>
    </submittedName>
</protein>
<evidence type="ECO:0000256" key="6">
    <source>
        <dbReference type="ARBA" id="ARBA00049348"/>
    </source>
</evidence>
<evidence type="ECO:0000256" key="5">
    <source>
        <dbReference type="ARBA" id="ARBA00023204"/>
    </source>
</evidence>
<dbReference type="Gene3D" id="1.10.10.10">
    <property type="entry name" value="Winged helix-like DNA-binding domain superfamily/Winged helix DNA-binding domain"/>
    <property type="match status" value="1"/>
</dbReference>
<evidence type="ECO:0000256" key="2">
    <source>
        <dbReference type="ARBA" id="ARBA00022603"/>
    </source>
</evidence>
<dbReference type="InterPro" id="IPR036217">
    <property type="entry name" value="MethylDNA_cys_MeTrfase_DNAb"/>
</dbReference>
<dbReference type="EMBL" id="PCWS01000149">
    <property type="protein sequence ID" value="PIR07711.1"/>
    <property type="molecule type" value="Genomic_DNA"/>
</dbReference>
<dbReference type="PROSITE" id="PS00374">
    <property type="entry name" value="MGMT"/>
    <property type="match status" value="1"/>
</dbReference>
<keyword evidence="4" id="KW-0227">DNA damage</keyword>
<keyword evidence="3 8" id="KW-0808">Transferase</keyword>
<dbReference type="AlphaFoldDB" id="A0A2H0NFP7"/>
<dbReference type="NCBIfam" id="TIGR00589">
    <property type="entry name" value="ogt"/>
    <property type="match status" value="1"/>
</dbReference>
<dbReference type="Pfam" id="PF01035">
    <property type="entry name" value="DNA_binding_1"/>
    <property type="match status" value="1"/>
</dbReference>
<dbReference type="Proteomes" id="UP000230707">
    <property type="component" value="Unassembled WGS sequence"/>
</dbReference>
<dbReference type="GO" id="GO:0032259">
    <property type="term" value="P:methylation"/>
    <property type="evidence" value="ECO:0007669"/>
    <property type="project" value="UniProtKB-KW"/>
</dbReference>
<comment type="catalytic activity">
    <reaction evidence="1">
        <text>a 4-O-methyl-thymidine in DNA + L-cysteinyl-[protein] = a thymidine in DNA + S-methyl-L-cysteinyl-[protein]</text>
        <dbReference type="Rhea" id="RHEA:53428"/>
        <dbReference type="Rhea" id="RHEA-COMP:10131"/>
        <dbReference type="Rhea" id="RHEA-COMP:10132"/>
        <dbReference type="Rhea" id="RHEA-COMP:13555"/>
        <dbReference type="Rhea" id="RHEA-COMP:13556"/>
        <dbReference type="ChEBI" id="CHEBI:29950"/>
        <dbReference type="ChEBI" id="CHEBI:82612"/>
        <dbReference type="ChEBI" id="CHEBI:137386"/>
        <dbReference type="ChEBI" id="CHEBI:137387"/>
        <dbReference type="EC" id="2.1.1.63"/>
    </reaction>
</comment>
<accession>A0A2H0NFP7</accession>
<gene>
    <name evidence="8" type="ORF">COV53_06845</name>
</gene>
<organism evidence="8 9">
    <name type="scientific">Candidatus Gottesmanbacteria bacterium CG11_big_fil_rev_8_21_14_0_20_37_11</name>
    <dbReference type="NCBI Taxonomy" id="1974575"/>
    <lineage>
        <taxon>Bacteria</taxon>
        <taxon>Candidatus Gottesmaniibacteriota</taxon>
    </lineage>
</organism>
<comment type="catalytic activity">
    <reaction evidence="6">
        <text>a 6-O-methyl-2'-deoxyguanosine in DNA + L-cysteinyl-[protein] = S-methyl-L-cysteinyl-[protein] + a 2'-deoxyguanosine in DNA</text>
        <dbReference type="Rhea" id="RHEA:24000"/>
        <dbReference type="Rhea" id="RHEA-COMP:10131"/>
        <dbReference type="Rhea" id="RHEA-COMP:10132"/>
        <dbReference type="Rhea" id="RHEA-COMP:11367"/>
        <dbReference type="Rhea" id="RHEA-COMP:11368"/>
        <dbReference type="ChEBI" id="CHEBI:29950"/>
        <dbReference type="ChEBI" id="CHEBI:82612"/>
        <dbReference type="ChEBI" id="CHEBI:85445"/>
        <dbReference type="ChEBI" id="CHEBI:85448"/>
        <dbReference type="EC" id="2.1.1.63"/>
    </reaction>
</comment>
<dbReference type="InterPro" id="IPR014048">
    <property type="entry name" value="MethylDNA_cys_MeTrfase_DNA-bd"/>
</dbReference>
<dbReference type="PANTHER" id="PTHR42942:SF1">
    <property type="entry name" value="ALKYLTRANSFERASE-LIKE PROTEIN 1"/>
    <property type="match status" value="1"/>
</dbReference>
<dbReference type="InterPro" id="IPR036388">
    <property type="entry name" value="WH-like_DNA-bd_sf"/>
</dbReference>
<dbReference type="InterPro" id="IPR052520">
    <property type="entry name" value="ATL_DNA_repair"/>
</dbReference>
<feature type="domain" description="Methylated-DNA-[protein]-cysteine S-methyltransferase DNA binding" evidence="7">
    <location>
        <begin position="4"/>
        <end position="84"/>
    </location>
</feature>
<evidence type="ECO:0000256" key="3">
    <source>
        <dbReference type="ARBA" id="ARBA00022679"/>
    </source>
</evidence>
<sequence>MISYQQEIYQLISRIPKGKVLTYKIIASSFGLTNPRQVGKILHVNKDPINIPCHRVVRSSGTLASNYAFGGIKSQKKKLLREGVKFSGRKINLNIYLWNQKSS</sequence>
<keyword evidence="5" id="KW-0234">DNA repair</keyword>
<evidence type="ECO:0000313" key="8">
    <source>
        <dbReference type="EMBL" id="PIR07711.1"/>
    </source>
</evidence>
<evidence type="ECO:0000313" key="9">
    <source>
        <dbReference type="Proteomes" id="UP000230707"/>
    </source>
</evidence>
<dbReference type="GO" id="GO:0006281">
    <property type="term" value="P:DNA repair"/>
    <property type="evidence" value="ECO:0007669"/>
    <property type="project" value="UniProtKB-KW"/>
</dbReference>
<dbReference type="SUPFAM" id="SSF46767">
    <property type="entry name" value="Methylated DNA-protein cysteine methyltransferase, C-terminal domain"/>
    <property type="match status" value="1"/>
</dbReference>
<evidence type="ECO:0000256" key="1">
    <source>
        <dbReference type="ARBA" id="ARBA00001286"/>
    </source>
</evidence>
<proteinExistence type="predicted"/>